<accession>A0A916JK16</accession>
<keyword evidence="2" id="KW-1185">Reference proteome</keyword>
<dbReference type="EMBL" id="CAJRAF010000004">
    <property type="protein sequence ID" value="CAG5015602.1"/>
    <property type="molecule type" value="Genomic_DNA"/>
</dbReference>
<dbReference type="Proteomes" id="UP000680038">
    <property type="component" value="Unassembled WGS sequence"/>
</dbReference>
<gene>
    <name evidence="1" type="ORF">DYBT9275_05369</name>
</gene>
<comment type="caution">
    <text evidence="1">The sequence shown here is derived from an EMBL/GenBank/DDBJ whole genome shotgun (WGS) entry which is preliminary data.</text>
</comment>
<organism evidence="1 2">
    <name type="scientific">Dyadobacter helix</name>
    <dbReference type="NCBI Taxonomy" id="2822344"/>
    <lineage>
        <taxon>Bacteria</taxon>
        <taxon>Pseudomonadati</taxon>
        <taxon>Bacteroidota</taxon>
        <taxon>Cytophagia</taxon>
        <taxon>Cytophagales</taxon>
        <taxon>Spirosomataceae</taxon>
        <taxon>Dyadobacter</taxon>
    </lineage>
</organism>
<evidence type="ECO:0000313" key="2">
    <source>
        <dbReference type="Proteomes" id="UP000680038"/>
    </source>
</evidence>
<dbReference type="AlphaFoldDB" id="A0A916JK16"/>
<reference evidence="1" key="1">
    <citation type="submission" date="2021-04" db="EMBL/GenBank/DDBJ databases">
        <authorList>
            <person name="Rodrigo-Torres L."/>
            <person name="Arahal R. D."/>
            <person name="Lucena T."/>
        </authorList>
    </citation>
    <scope>NUCLEOTIDE SEQUENCE</scope>
    <source>
        <strain evidence="1">CECT 9275</strain>
    </source>
</reference>
<protein>
    <submittedName>
        <fullName evidence="1">Uncharacterized protein</fullName>
    </submittedName>
</protein>
<name>A0A916JK16_9BACT</name>
<proteinExistence type="predicted"/>
<evidence type="ECO:0000313" key="1">
    <source>
        <dbReference type="EMBL" id="CAG5015602.1"/>
    </source>
</evidence>
<sequence>MDGNSFRGNKNVFMSFFKNHNAFKLMESKSCDFYINVRCACLHETQTKNGWTIHSDTEQTNLVFNGEKIIFRENFQKALENSISDYKKAIIEGVSFNNIDSSTELRDNFKAKMNNICDKS</sequence>